<accession>A0A1H7VWE2</accession>
<feature type="signal peptide" evidence="1">
    <location>
        <begin position="1"/>
        <end position="19"/>
    </location>
</feature>
<proteinExistence type="predicted"/>
<keyword evidence="1" id="KW-0732">Signal</keyword>
<dbReference type="STRING" id="1036779.SAMN04515666_107297"/>
<dbReference type="RefSeq" id="WP_143079754.1">
    <property type="nucleotide sequence ID" value="NZ_FOAN01000007.1"/>
</dbReference>
<reference evidence="3" key="1">
    <citation type="submission" date="2016-10" db="EMBL/GenBank/DDBJ databases">
        <authorList>
            <person name="Varghese N."/>
            <person name="Submissions S."/>
        </authorList>
    </citation>
    <scope>NUCLEOTIDE SEQUENCE [LARGE SCALE GENOMIC DNA]</scope>
    <source>
        <strain evidence="3">LMG 26383,CCUG 61248,R- 45681</strain>
    </source>
</reference>
<evidence type="ECO:0000313" key="2">
    <source>
        <dbReference type="EMBL" id="SEM13374.1"/>
    </source>
</evidence>
<dbReference type="Proteomes" id="UP000199664">
    <property type="component" value="Unassembled WGS sequence"/>
</dbReference>
<dbReference type="OrthoDB" id="8159052at2"/>
<protein>
    <submittedName>
        <fullName evidence="2">Uncharacterized protein</fullName>
    </submittedName>
</protein>
<organism evidence="2 3">
    <name type="scientific">Bosea lupini</name>
    <dbReference type="NCBI Taxonomy" id="1036779"/>
    <lineage>
        <taxon>Bacteria</taxon>
        <taxon>Pseudomonadati</taxon>
        <taxon>Pseudomonadota</taxon>
        <taxon>Alphaproteobacteria</taxon>
        <taxon>Hyphomicrobiales</taxon>
        <taxon>Boseaceae</taxon>
        <taxon>Bosea</taxon>
    </lineage>
</organism>
<dbReference type="EMBL" id="FOAN01000007">
    <property type="protein sequence ID" value="SEM13374.1"/>
    <property type="molecule type" value="Genomic_DNA"/>
</dbReference>
<dbReference type="AlphaFoldDB" id="A0A1H7VWE2"/>
<sequence>MRRILFGFAAMTGFVTAAAAQDVTGNLKGPAAESVTRYLKQTRIPCYTQKGEETCRIIDTASDASLFHGSFKNDPTPHAVAFVSYQYDQTGNAMNQMAIVFREAGGRWMPVGRVDETVGMEPRQVQFGQGVITYTGTVLGPNDSRASPTGRGRFSLKVTDRGVTFGKAGR</sequence>
<keyword evidence="3" id="KW-1185">Reference proteome</keyword>
<name>A0A1H7VWE2_9HYPH</name>
<feature type="chain" id="PRO_5011542375" evidence="1">
    <location>
        <begin position="20"/>
        <end position="170"/>
    </location>
</feature>
<gene>
    <name evidence="2" type="ORF">SAMN04515666_107297</name>
</gene>
<evidence type="ECO:0000313" key="3">
    <source>
        <dbReference type="Proteomes" id="UP000199664"/>
    </source>
</evidence>
<evidence type="ECO:0000256" key="1">
    <source>
        <dbReference type="SAM" id="SignalP"/>
    </source>
</evidence>